<keyword evidence="1 2" id="KW-0732">Signal</keyword>
<dbReference type="RefSeq" id="XP_051446056.1">
    <property type="nucleotide sequence ID" value="XM_051587916.1"/>
</dbReference>
<dbReference type="Pfam" id="PF10342">
    <property type="entry name" value="Kre9_KNH"/>
    <property type="match status" value="1"/>
</dbReference>
<feature type="chain" id="PRO_5042286104" description="Yeast cell wall synthesis Kre9/Knh1-like N-terminal domain-containing protein" evidence="2">
    <location>
        <begin position="25"/>
        <end position="121"/>
    </location>
</feature>
<feature type="domain" description="Yeast cell wall synthesis Kre9/Knh1-like N-terminal" evidence="3">
    <location>
        <begin position="32"/>
        <end position="111"/>
    </location>
</feature>
<dbReference type="EMBL" id="MU620908">
    <property type="protein sequence ID" value="KAI8581052.1"/>
    <property type="molecule type" value="Genomic_DNA"/>
</dbReference>
<accession>A0AAD5ED05</accession>
<gene>
    <name evidence="4" type="ORF">K450DRAFT_234420</name>
</gene>
<comment type="caution">
    <text evidence="4">The sequence shown here is derived from an EMBL/GenBank/DDBJ whole genome shotgun (WGS) entry which is preliminary data.</text>
</comment>
<evidence type="ECO:0000259" key="3">
    <source>
        <dbReference type="Pfam" id="PF10342"/>
    </source>
</evidence>
<name>A0AAD5ED05_UMBRA</name>
<evidence type="ECO:0000313" key="5">
    <source>
        <dbReference type="Proteomes" id="UP001206595"/>
    </source>
</evidence>
<dbReference type="Proteomes" id="UP001206595">
    <property type="component" value="Unassembled WGS sequence"/>
</dbReference>
<evidence type="ECO:0000256" key="2">
    <source>
        <dbReference type="SAM" id="SignalP"/>
    </source>
</evidence>
<evidence type="ECO:0000313" key="4">
    <source>
        <dbReference type="EMBL" id="KAI8581052.1"/>
    </source>
</evidence>
<feature type="signal peptide" evidence="2">
    <location>
        <begin position="1"/>
        <end position="24"/>
    </location>
</feature>
<dbReference type="AlphaFoldDB" id="A0AAD5ED05"/>
<evidence type="ECO:0000256" key="1">
    <source>
        <dbReference type="ARBA" id="ARBA00022729"/>
    </source>
</evidence>
<dbReference type="GeneID" id="75913261"/>
<protein>
    <recommendedName>
        <fullName evidence="3">Yeast cell wall synthesis Kre9/Knh1-like N-terminal domain-containing protein</fullName>
    </recommendedName>
</protein>
<dbReference type="InterPro" id="IPR018466">
    <property type="entry name" value="Kre9/Knh1-like_N"/>
</dbReference>
<reference evidence="4" key="2">
    <citation type="journal article" date="2022" name="Proc. Natl. Acad. Sci. U.S.A.">
        <title>Diploid-dominant life cycles characterize the early evolution of Fungi.</title>
        <authorList>
            <person name="Amses K.R."/>
            <person name="Simmons D.R."/>
            <person name="Longcore J.E."/>
            <person name="Mondo S.J."/>
            <person name="Seto K."/>
            <person name="Jeronimo G.H."/>
            <person name="Bonds A.E."/>
            <person name="Quandt C.A."/>
            <person name="Davis W.J."/>
            <person name="Chang Y."/>
            <person name="Federici B.A."/>
            <person name="Kuo A."/>
            <person name="LaButti K."/>
            <person name="Pangilinan J."/>
            <person name="Andreopoulos W."/>
            <person name="Tritt A."/>
            <person name="Riley R."/>
            <person name="Hundley H."/>
            <person name="Johnson J."/>
            <person name="Lipzen A."/>
            <person name="Barry K."/>
            <person name="Lang B.F."/>
            <person name="Cuomo C.A."/>
            <person name="Buchler N.E."/>
            <person name="Grigoriev I.V."/>
            <person name="Spatafora J.W."/>
            <person name="Stajich J.E."/>
            <person name="James T.Y."/>
        </authorList>
    </citation>
    <scope>NUCLEOTIDE SEQUENCE</scope>
    <source>
        <strain evidence="4">AG</strain>
    </source>
</reference>
<keyword evidence="5" id="KW-1185">Reference proteome</keyword>
<sequence>MVILLSHQLSLACIALAAASLVSAAEFAFTEPKLNTTYHPGDTVNIQWHDYDGTKPTASLWLGTGQRALHWHPYKIIANLTEPFPTSYTWSIPKNFKKQRYYLVITNETPYQPKSDYFFVA</sequence>
<proteinExistence type="predicted"/>
<reference evidence="4" key="1">
    <citation type="submission" date="2021-06" db="EMBL/GenBank/DDBJ databases">
        <authorList>
            <consortium name="DOE Joint Genome Institute"/>
            <person name="Mondo S.J."/>
            <person name="Amses K.R."/>
            <person name="Simmons D.R."/>
            <person name="Longcore J.E."/>
            <person name="Seto K."/>
            <person name="Alves G.H."/>
            <person name="Bonds A.E."/>
            <person name="Quandt C.A."/>
            <person name="Davis W.J."/>
            <person name="Chang Y."/>
            <person name="Letcher P.M."/>
            <person name="Powell M.J."/>
            <person name="Kuo A."/>
            <person name="Labutti K."/>
            <person name="Pangilinan J."/>
            <person name="Andreopoulos W."/>
            <person name="Tritt A."/>
            <person name="Riley R."/>
            <person name="Hundley H."/>
            <person name="Johnson J."/>
            <person name="Lipzen A."/>
            <person name="Barry K."/>
            <person name="Berbee M.L."/>
            <person name="Buchler N.E."/>
            <person name="Grigoriev I.V."/>
            <person name="Spatafora J.W."/>
            <person name="Stajich J.E."/>
            <person name="James T.Y."/>
        </authorList>
    </citation>
    <scope>NUCLEOTIDE SEQUENCE</scope>
    <source>
        <strain evidence="4">AG</strain>
    </source>
</reference>
<organism evidence="4 5">
    <name type="scientific">Umbelopsis ramanniana AG</name>
    <dbReference type="NCBI Taxonomy" id="1314678"/>
    <lineage>
        <taxon>Eukaryota</taxon>
        <taxon>Fungi</taxon>
        <taxon>Fungi incertae sedis</taxon>
        <taxon>Mucoromycota</taxon>
        <taxon>Mucoromycotina</taxon>
        <taxon>Umbelopsidomycetes</taxon>
        <taxon>Umbelopsidales</taxon>
        <taxon>Umbelopsidaceae</taxon>
        <taxon>Umbelopsis</taxon>
    </lineage>
</organism>